<dbReference type="EMBL" id="JAKRVX010000012">
    <property type="protein sequence ID" value="MCL9818474.1"/>
    <property type="molecule type" value="Genomic_DNA"/>
</dbReference>
<protein>
    <submittedName>
        <fullName evidence="3">VOC family protein</fullName>
    </submittedName>
</protein>
<organism evidence="3 4">
    <name type="scientific">Natronocalculus amylovorans</name>
    <dbReference type="NCBI Taxonomy" id="2917812"/>
    <lineage>
        <taxon>Archaea</taxon>
        <taxon>Methanobacteriati</taxon>
        <taxon>Methanobacteriota</taxon>
        <taxon>Stenosarchaea group</taxon>
        <taxon>Halobacteria</taxon>
        <taxon>Halobacteriales</taxon>
        <taxon>Haloferacaceae</taxon>
        <taxon>Natronocalculus</taxon>
    </lineage>
</organism>
<keyword evidence="4" id="KW-1185">Reference proteome</keyword>
<dbReference type="Proteomes" id="UP001203207">
    <property type="component" value="Unassembled WGS sequence"/>
</dbReference>
<dbReference type="RefSeq" id="WP_174653975.1">
    <property type="nucleotide sequence ID" value="NZ_JAKRVX010000012.1"/>
</dbReference>
<proteinExistence type="predicted"/>
<dbReference type="InterPro" id="IPR004360">
    <property type="entry name" value="Glyas_Fos-R_dOase_dom"/>
</dbReference>
<dbReference type="InterPro" id="IPR050383">
    <property type="entry name" value="GlyoxalaseI/FosfomycinResist"/>
</dbReference>
<dbReference type="Pfam" id="PF00903">
    <property type="entry name" value="Glyoxalase"/>
    <property type="match status" value="1"/>
</dbReference>
<dbReference type="PROSITE" id="PS00934">
    <property type="entry name" value="GLYOXALASE_I_1"/>
    <property type="match status" value="1"/>
</dbReference>
<evidence type="ECO:0000313" key="4">
    <source>
        <dbReference type="Proteomes" id="UP001203207"/>
    </source>
</evidence>
<accession>A0AAE3KDX7</accession>
<dbReference type="PROSITE" id="PS51819">
    <property type="entry name" value="VOC"/>
    <property type="match status" value="1"/>
</dbReference>
<dbReference type="PANTHER" id="PTHR21366:SF14">
    <property type="entry name" value="GLYOXALASE DOMAIN-CONTAINING PROTEIN 5"/>
    <property type="match status" value="1"/>
</dbReference>
<dbReference type="InterPro" id="IPR018146">
    <property type="entry name" value="Glyoxalase_1_CS"/>
</dbReference>
<reference evidence="3" key="2">
    <citation type="submission" date="2022-02" db="EMBL/GenBank/DDBJ databases">
        <authorList>
            <person name="Elcheninov A.G."/>
            <person name="Sorokin D.Y."/>
            <person name="Kublanov I.V."/>
        </authorList>
    </citation>
    <scope>NUCLEOTIDE SEQUENCE</scope>
    <source>
        <strain evidence="3">AArc-St2</strain>
    </source>
</reference>
<dbReference type="SUPFAM" id="SSF54593">
    <property type="entry name" value="Glyoxalase/Bleomycin resistance protein/Dihydroxybiphenyl dioxygenase"/>
    <property type="match status" value="1"/>
</dbReference>
<reference evidence="3" key="1">
    <citation type="journal article" date="2022" name="Syst. Appl. Microbiol.">
        <title>Natronocalculus amylovorans gen. nov., sp. nov., and Natranaeroarchaeum aerophilus sp. nov., dominant culturable amylolytic natronoarchaea from hypersaline soda lakes in southwestern Siberia.</title>
        <authorList>
            <person name="Sorokin D.Y."/>
            <person name="Elcheninov A.G."/>
            <person name="Khizhniak T.V."/>
            <person name="Koenen M."/>
            <person name="Bale N.J."/>
            <person name="Damste J.S.S."/>
            <person name="Kublanov I.V."/>
        </authorList>
    </citation>
    <scope>NUCLEOTIDE SEQUENCE</scope>
    <source>
        <strain evidence="3">AArc-St2</strain>
    </source>
</reference>
<evidence type="ECO:0000259" key="2">
    <source>
        <dbReference type="PROSITE" id="PS51819"/>
    </source>
</evidence>
<dbReference type="AlphaFoldDB" id="A0AAE3KDX7"/>
<dbReference type="GO" id="GO:0046872">
    <property type="term" value="F:metal ion binding"/>
    <property type="evidence" value="ECO:0007669"/>
    <property type="project" value="UniProtKB-KW"/>
</dbReference>
<dbReference type="PANTHER" id="PTHR21366">
    <property type="entry name" value="GLYOXALASE FAMILY PROTEIN"/>
    <property type="match status" value="1"/>
</dbReference>
<evidence type="ECO:0000256" key="1">
    <source>
        <dbReference type="ARBA" id="ARBA00022723"/>
    </source>
</evidence>
<dbReference type="Gene3D" id="3.10.180.10">
    <property type="entry name" value="2,3-Dihydroxybiphenyl 1,2-Dioxygenase, domain 1"/>
    <property type="match status" value="1"/>
</dbReference>
<dbReference type="InterPro" id="IPR029068">
    <property type="entry name" value="Glyas_Bleomycin-R_OHBP_Dase"/>
</dbReference>
<keyword evidence="1" id="KW-0479">Metal-binding</keyword>
<gene>
    <name evidence="3" type="ORF">AArcSt2_16165</name>
</gene>
<sequence>MNDETPVIDVVDLDHVAIRVQDLDAALTFYVDVLGMETRDRDRFENGDVPFVSLVAGGRHIHVVPTDESINVENEHICYLLRSKHVDSKAELVAILDQIADAGYDVLQDEPKKRFGAYGRGWAGYVRDPDGRIVELKLH</sequence>
<evidence type="ECO:0000313" key="3">
    <source>
        <dbReference type="EMBL" id="MCL9818474.1"/>
    </source>
</evidence>
<dbReference type="GO" id="GO:0004462">
    <property type="term" value="F:lactoylglutathione lyase activity"/>
    <property type="evidence" value="ECO:0007669"/>
    <property type="project" value="InterPro"/>
</dbReference>
<feature type="domain" description="VOC" evidence="2">
    <location>
        <begin position="12"/>
        <end position="139"/>
    </location>
</feature>
<name>A0AAE3KDX7_9EURY</name>
<comment type="caution">
    <text evidence="3">The sequence shown here is derived from an EMBL/GenBank/DDBJ whole genome shotgun (WGS) entry which is preliminary data.</text>
</comment>
<dbReference type="InterPro" id="IPR037523">
    <property type="entry name" value="VOC_core"/>
</dbReference>